<feature type="transmembrane region" description="Helical" evidence="5">
    <location>
        <begin position="332"/>
        <end position="358"/>
    </location>
</feature>
<dbReference type="GO" id="GO:0016887">
    <property type="term" value="F:ATP hydrolysis activity"/>
    <property type="evidence" value="ECO:0007669"/>
    <property type="project" value="InterPro"/>
</dbReference>
<dbReference type="Gene3D" id="1.20.1560.10">
    <property type="entry name" value="ABC transporter type 1, transmembrane domain"/>
    <property type="match status" value="1"/>
</dbReference>
<dbReference type="Pfam" id="PF00005">
    <property type="entry name" value="ABC_tran"/>
    <property type="match status" value="1"/>
</dbReference>
<evidence type="ECO:0000256" key="4">
    <source>
        <dbReference type="ARBA" id="ARBA00023136"/>
    </source>
</evidence>
<evidence type="ECO:0000256" key="1">
    <source>
        <dbReference type="ARBA" id="ARBA00004141"/>
    </source>
</evidence>
<comment type="subcellular location">
    <subcellularLocation>
        <location evidence="1">Membrane</location>
        <topology evidence="1">Multi-pass membrane protein</topology>
    </subcellularLocation>
</comment>
<evidence type="ECO:0000313" key="8">
    <source>
        <dbReference type="WBParaSite" id="jg12432"/>
    </source>
</evidence>
<dbReference type="PANTHER" id="PTHR24221:SF503">
    <property type="entry name" value="MITOCHONDRIAL POTASSIUM CHANNEL ATP-BINDING SUBUNIT"/>
    <property type="match status" value="1"/>
</dbReference>
<evidence type="ECO:0000256" key="2">
    <source>
        <dbReference type="ARBA" id="ARBA00022692"/>
    </source>
</evidence>
<dbReference type="Pfam" id="PF00664">
    <property type="entry name" value="ABC_membrane"/>
    <property type="match status" value="2"/>
</dbReference>
<dbReference type="AlphaFoldDB" id="A0A915CTG1"/>
<accession>A0A915CTG1</accession>
<sequence>MNNLKWACDHTPTDDEVFEACRKAQVEKFVLRLPQGYNTIIGGSSLDVNLSGGEKQRIAIARALLKKASILRSSHNFAQKGLKNVKLEISNDVEKKSLLNEIEEPKLETKHVTKDSSENLLTVTKRLQLELEQVKGKPSTFSKFNIIETFALLDLDEKRSRGHFWALMLLVLGIIQAVSIFGQAALFGLSSESFVRRLRVQLFGHLLCMDMEFFDPTIKSAIDYRLGSVCVSFVSLFCGLALALYYGWQMTIFLLLLFPLGLAGQSLQAKYLKSKAKKDVMEFETAGIIALEAISNMRTIKAMAMEDKLAELFDECLAKILKRSRWKGSAQALSYGFASCIYYFLYSGSFYFAIWLIMEKVLLPMDVLRTLFAISFTAGTFGFAGSYFPELIKAKFAAGLVFKQAKLWAWLYDPTAGAIMIGGIDLRDWDPIKSIRDNICYGLEDKNDSRSGVSEKKFSQEAIVQAMKMANIDEFVLGLPQGLDTFVGEKGTQLSAGQKQRVAIARALIREPSILLLDEATSALDSKNEQLIQASLNATTEAGLV</sequence>
<organism evidence="7 8">
    <name type="scientific">Ditylenchus dipsaci</name>
    <dbReference type="NCBI Taxonomy" id="166011"/>
    <lineage>
        <taxon>Eukaryota</taxon>
        <taxon>Metazoa</taxon>
        <taxon>Ecdysozoa</taxon>
        <taxon>Nematoda</taxon>
        <taxon>Chromadorea</taxon>
        <taxon>Rhabditida</taxon>
        <taxon>Tylenchina</taxon>
        <taxon>Tylenchomorpha</taxon>
        <taxon>Sphaerularioidea</taxon>
        <taxon>Anguinidae</taxon>
        <taxon>Anguininae</taxon>
        <taxon>Ditylenchus</taxon>
    </lineage>
</organism>
<dbReference type="SUPFAM" id="SSF52540">
    <property type="entry name" value="P-loop containing nucleoside triphosphate hydrolases"/>
    <property type="match status" value="2"/>
</dbReference>
<evidence type="ECO:0000313" key="7">
    <source>
        <dbReference type="Proteomes" id="UP000887574"/>
    </source>
</evidence>
<dbReference type="GO" id="GO:0140359">
    <property type="term" value="F:ABC-type transporter activity"/>
    <property type="evidence" value="ECO:0007669"/>
    <property type="project" value="InterPro"/>
</dbReference>
<keyword evidence="4 5" id="KW-0472">Membrane</keyword>
<dbReference type="Proteomes" id="UP000887574">
    <property type="component" value="Unplaced"/>
</dbReference>
<dbReference type="WBParaSite" id="jg12432">
    <property type="protein sequence ID" value="jg12432"/>
    <property type="gene ID" value="jg12432"/>
</dbReference>
<evidence type="ECO:0000256" key="3">
    <source>
        <dbReference type="ARBA" id="ARBA00022989"/>
    </source>
</evidence>
<dbReference type="InterPro" id="IPR027417">
    <property type="entry name" value="P-loop_NTPase"/>
</dbReference>
<dbReference type="InterPro" id="IPR036640">
    <property type="entry name" value="ABC1_TM_sf"/>
</dbReference>
<dbReference type="SUPFAM" id="SSF90123">
    <property type="entry name" value="ABC transporter transmembrane region"/>
    <property type="match status" value="1"/>
</dbReference>
<feature type="transmembrane region" description="Helical" evidence="5">
    <location>
        <begin position="164"/>
        <end position="189"/>
    </location>
</feature>
<dbReference type="CDD" id="cd18578">
    <property type="entry name" value="ABC_6TM_Pgp_ABCB1_D2_like"/>
    <property type="match status" value="1"/>
</dbReference>
<dbReference type="GO" id="GO:0016020">
    <property type="term" value="C:membrane"/>
    <property type="evidence" value="ECO:0007669"/>
    <property type="project" value="UniProtKB-SubCell"/>
</dbReference>
<feature type="transmembrane region" description="Helical" evidence="5">
    <location>
        <begin position="370"/>
        <end position="388"/>
    </location>
</feature>
<dbReference type="PROSITE" id="PS50929">
    <property type="entry name" value="ABC_TM1F"/>
    <property type="match status" value="1"/>
</dbReference>
<evidence type="ECO:0000256" key="5">
    <source>
        <dbReference type="SAM" id="Phobius"/>
    </source>
</evidence>
<evidence type="ECO:0000259" key="6">
    <source>
        <dbReference type="PROSITE" id="PS50929"/>
    </source>
</evidence>
<reference evidence="8" key="1">
    <citation type="submission" date="2022-11" db="UniProtKB">
        <authorList>
            <consortium name="WormBaseParasite"/>
        </authorList>
    </citation>
    <scope>IDENTIFICATION</scope>
</reference>
<protein>
    <submittedName>
        <fullName evidence="8">ABC transmembrane type-1 domain-containing protein</fullName>
    </submittedName>
</protein>
<name>A0A915CTG1_9BILA</name>
<feature type="domain" description="ABC transmembrane type-1" evidence="6">
    <location>
        <begin position="165"/>
        <end position="393"/>
    </location>
</feature>
<proteinExistence type="predicted"/>
<dbReference type="InterPro" id="IPR003439">
    <property type="entry name" value="ABC_transporter-like_ATP-bd"/>
</dbReference>
<keyword evidence="2 5" id="KW-0812">Transmembrane</keyword>
<dbReference type="InterPro" id="IPR039421">
    <property type="entry name" value="Type_1_exporter"/>
</dbReference>
<dbReference type="InterPro" id="IPR011527">
    <property type="entry name" value="ABC1_TM_dom"/>
</dbReference>
<dbReference type="PANTHER" id="PTHR24221">
    <property type="entry name" value="ATP-BINDING CASSETTE SUB-FAMILY B"/>
    <property type="match status" value="1"/>
</dbReference>
<keyword evidence="3 5" id="KW-1133">Transmembrane helix</keyword>
<feature type="transmembrane region" description="Helical" evidence="5">
    <location>
        <begin position="252"/>
        <end position="272"/>
    </location>
</feature>
<dbReference type="GO" id="GO:0005524">
    <property type="term" value="F:ATP binding"/>
    <property type="evidence" value="ECO:0007669"/>
    <property type="project" value="InterPro"/>
</dbReference>
<keyword evidence="7" id="KW-1185">Reference proteome</keyword>
<dbReference type="Gene3D" id="3.40.50.300">
    <property type="entry name" value="P-loop containing nucleotide triphosphate hydrolases"/>
    <property type="match status" value="2"/>
</dbReference>